<name>A0A4Y2PP59_ARAVE</name>
<gene>
    <name evidence="1" type="ORF">AVEN_232994_1</name>
</gene>
<evidence type="ECO:0000313" key="1">
    <source>
        <dbReference type="EMBL" id="GBN52330.1"/>
    </source>
</evidence>
<protein>
    <submittedName>
        <fullName evidence="1">Uncharacterized protein</fullName>
    </submittedName>
</protein>
<dbReference type="AlphaFoldDB" id="A0A4Y2PP59"/>
<organism evidence="1 2">
    <name type="scientific">Araneus ventricosus</name>
    <name type="common">Orbweaver spider</name>
    <name type="synonym">Epeira ventricosa</name>
    <dbReference type="NCBI Taxonomy" id="182803"/>
    <lineage>
        <taxon>Eukaryota</taxon>
        <taxon>Metazoa</taxon>
        <taxon>Ecdysozoa</taxon>
        <taxon>Arthropoda</taxon>
        <taxon>Chelicerata</taxon>
        <taxon>Arachnida</taxon>
        <taxon>Araneae</taxon>
        <taxon>Araneomorphae</taxon>
        <taxon>Entelegynae</taxon>
        <taxon>Araneoidea</taxon>
        <taxon>Araneidae</taxon>
        <taxon>Araneus</taxon>
    </lineage>
</organism>
<accession>A0A4Y2PP59</accession>
<comment type="caution">
    <text evidence="1">The sequence shown here is derived from an EMBL/GenBank/DDBJ whole genome shotgun (WGS) entry which is preliminary data.</text>
</comment>
<dbReference type="EMBL" id="BGPR01011646">
    <property type="protein sequence ID" value="GBN52330.1"/>
    <property type="molecule type" value="Genomic_DNA"/>
</dbReference>
<evidence type="ECO:0000313" key="2">
    <source>
        <dbReference type="Proteomes" id="UP000499080"/>
    </source>
</evidence>
<proteinExistence type="predicted"/>
<sequence length="92" mass="10598">MSFLAQGTKEDSKTLAADHGIEITDNITFLNIKVLIIKNASYDANFCKRRLTFIISKRKAEATLLRNQLEKERIIEVEKLKIQTEQSSRRAM</sequence>
<dbReference type="Proteomes" id="UP000499080">
    <property type="component" value="Unassembled WGS sequence"/>
</dbReference>
<reference evidence="1 2" key="1">
    <citation type="journal article" date="2019" name="Sci. Rep.">
        <title>Orb-weaving spider Araneus ventricosus genome elucidates the spidroin gene catalogue.</title>
        <authorList>
            <person name="Kono N."/>
            <person name="Nakamura H."/>
            <person name="Ohtoshi R."/>
            <person name="Moran D.A.P."/>
            <person name="Shinohara A."/>
            <person name="Yoshida Y."/>
            <person name="Fujiwara M."/>
            <person name="Mori M."/>
            <person name="Tomita M."/>
            <person name="Arakawa K."/>
        </authorList>
    </citation>
    <scope>NUCLEOTIDE SEQUENCE [LARGE SCALE GENOMIC DNA]</scope>
</reference>
<keyword evidence="2" id="KW-1185">Reference proteome</keyword>